<reference evidence="1" key="1">
    <citation type="submission" date="2020-08" db="EMBL/GenBank/DDBJ databases">
        <title>Multicomponent nature underlies the extraordinary mechanical properties of spider dragline silk.</title>
        <authorList>
            <person name="Kono N."/>
            <person name="Nakamura H."/>
            <person name="Mori M."/>
            <person name="Yoshida Y."/>
            <person name="Ohtoshi R."/>
            <person name="Malay A.D."/>
            <person name="Moran D.A.P."/>
            <person name="Tomita M."/>
            <person name="Numata K."/>
            <person name="Arakawa K."/>
        </authorList>
    </citation>
    <scope>NUCLEOTIDE SEQUENCE</scope>
</reference>
<comment type="caution">
    <text evidence="1">The sequence shown here is derived from an EMBL/GenBank/DDBJ whole genome shotgun (WGS) entry which is preliminary data.</text>
</comment>
<evidence type="ECO:0000313" key="2">
    <source>
        <dbReference type="Proteomes" id="UP000886998"/>
    </source>
</evidence>
<dbReference type="Proteomes" id="UP000886998">
    <property type="component" value="Unassembled WGS sequence"/>
</dbReference>
<name>A0A8X7BYE4_9ARAC</name>
<proteinExistence type="predicted"/>
<organism evidence="1 2">
    <name type="scientific">Trichonephila inaurata madagascariensis</name>
    <dbReference type="NCBI Taxonomy" id="2747483"/>
    <lineage>
        <taxon>Eukaryota</taxon>
        <taxon>Metazoa</taxon>
        <taxon>Ecdysozoa</taxon>
        <taxon>Arthropoda</taxon>
        <taxon>Chelicerata</taxon>
        <taxon>Arachnida</taxon>
        <taxon>Araneae</taxon>
        <taxon>Araneomorphae</taxon>
        <taxon>Entelegynae</taxon>
        <taxon>Araneoidea</taxon>
        <taxon>Nephilidae</taxon>
        <taxon>Trichonephila</taxon>
        <taxon>Trichonephila inaurata</taxon>
    </lineage>
</organism>
<sequence>MDIFPVVQFKANQGVLMGSLLSVAFRASTSYCLQKMGDSIEIPTADPTLTEVSHPVCLPGALRERFCICPLCSF</sequence>
<dbReference type="EMBL" id="BMAV01006512">
    <property type="protein sequence ID" value="GFY48510.1"/>
    <property type="molecule type" value="Genomic_DNA"/>
</dbReference>
<keyword evidence="2" id="KW-1185">Reference proteome</keyword>
<dbReference type="AlphaFoldDB" id="A0A8X7BYE4"/>
<evidence type="ECO:0000313" key="1">
    <source>
        <dbReference type="EMBL" id="GFY48510.1"/>
    </source>
</evidence>
<protein>
    <submittedName>
        <fullName evidence="1">Uncharacterized protein</fullName>
    </submittedName>
</protein>
<gene>
    <name evidence="1" type="ORF">TNIN_369941</name>
</gene>
<accession>A0A8X7BYE4</accession>